<evidence type="ECO:0000313" key="15">
    <source>
        <dbReference type="EMBL" id="EGB07568.1"/>
    </source>
</evidence>
<proteinExistence type="predicted"/>
<dbReference type="PROSITE" id="PS51918">
    <property type="entry name" value="RADICAL_SAM"/>
    <property type="match status" value="1"/>
</dbReference>
<dbReference type="CDD" id="cd01335">
    <property type="entry name" value="Radical_SAM"/>
    <property type="match status" value="1"/>
</dbReference>
<protein>
    <recommendedName>
        <fullName evidence="3">GTP 3',8-cyclase</fullName>
        <ecNumber evidence="3">4.1.99.22</ecNumber>
    </recommendedName>
</protein>
<comment type="cofactor">
    <cofactor evidence="1">
        <name>[4Fe-4S] cluster</name>
        <dbReference type="ChEBI" id="CHEBI:49883"/>
    </cofactor>
</comment>
<keyword evidence="10" id="KW-0342">GTP-binding</keyword>
<evidence type="ECO:0000256" key="9">
    <source>
        <dbReference type="ARBA" id="ARBA00023014"/>
    </source>
</evidence>
<dbReference type="SFLD" id="SFLDG01386">
    <property type="entry name" value="main_SPASM_domain-containing"/>
    <property type="match status" value="1"/>
</dbReference>
<dbReference type="InterPro" id="IPR010505">
    <property type="entry name" value="MoaA_twitch"/>
</dbReference>
<evidence type="ECO:0000256" key="11">
    <source>
        <dbReference type="ARBA" id="ARBA00023150"/>
    </source>
</evidence>
<dbReference type="OrthoDB" id="429626at2759"/>
<evidence type="ECO:0000256" key="8">
    <source>
        <dbReference type="ARBA" id="ARBA00023004"/>
    </source>
</evidence>
<dbReference type="GeneID" id="20221810"/>
<dbReference type="InterPro" id="IPR000385">
    <property type="entry name" value="MoaA_NifB_PqqE_Fe-S-bd_CS"/>
</dbReference>
<dbReference type="RefSeq" id="XP_009037569.1">
    <property type="nucleotide sequence ID" value="XM_009039321.1"/>
</dbReference>
<keyword evidence="16" id="KW-1185">Reference proteome</keyword>
<evidence type="ECO:0000256" key="2">
    <source>
        <dbReference type="ARBA" id="ARBA00005046"/>
    </source>
</evidence>
<reference evidence="15" key="1">
    <citation type="journal article" date="2011" name="Proc. Natl. Acad. Sci. U.S.A.">
        <title>Niche of harmful alga Aureococcus anophagefferens revealed through ecogenomics.</title>
        <authorList>
            <person name="Gobler C.J."/>
            <person name="Berry D.L."/>
            <person name="Dyhrman S.T."/>
            <person name="Wilhelm S.W."/>
            <person name="Salamov A."/>
            <person name="Lobanov A.V."/>
            <person name="Zhang Y."/>
            <person name="Collier J.L."/>
            <person name="Wurch L.L."/>
            <person name="Kustka A.B."/>
            <person name="Dill B.D."/>
            <person name="Shah M."/>
            <person name="VerBerkmoes N.C."/>
            <person name="Kuo A."/>
            <person name="Terry A."/>
            <person name="Pangilinan J."/>
            <person name="Lindquist E.A."/>
            <person name="Lucas S."/>
            <person name="Paulsen I.T."/>
            <person name="Hattenrath-Lehmann T.K."/>
            <person name="Talmage S.C."/>
            <person name="Walker E.A."/>
            <person name="Koch F."/>
            <person name="Burson A.M."/>
            <person name="Marcoval M.A."/>
            <person name="Tang Y.Z."/>
            <person name="Lecleir G.R."/>
            <person name="Coyne K.J."/>
            <person name="Berg G.M."/>
            <person name="Bertrand E.M."/>
            <person name="Saito M.A."/>
            <person name="Gladyshev V.N."/>
            <person name="Grigoriev I.V."/>
        </authorList>
    </citation>
    <scope>NUCLEOTIDE SEQUENCE [LARGE SCALE GENOMIC DNA]</scope>
    <source>
        <strain evidence="15">CCMP1984</strain>
    </source>
</reference>
<evidence type="ECO:0000256" key="5">
    <source>
        <dbReference type="ARBA" id="ARBA00022691"/>
    </source>
</evidence>
<dbReference type="SMART" id="SM00729">
    <property type="entry name" value="Elp3"/>
    <property type="match status" value="1"/>
</dbReference>
<dbReference type="InterPro" id="IPR007197">
    <property type="entry name" value="rSAM"/>
</dbReference>
<evidence type="ECO:0000259" key="14">
    <source>
        <dbReference type="PROSITE" id="PS51918"/>
    </source>
</evidence>
<keyword evidence="5" id="KW-0949">S-adenosyl-L-methionine</keyword>
<dbReference type="OMA" id="QMSECFC"/>
<dbReference type="eggNOG" id="KOG2876">
    <property type="taxonomic scope" value="Eukaryota"/>
</dbReference>
<keyword evidence="4" id="KW-0004">4Fe-4S</keyword>
<evidence type="ECO:0000256" key="7">
    <source>
        <dbReference type="ARBA" id="ARBA00022741"/>
    </source>
</evidence>
<evidence type="ECO:0000256" key="12">
    <source>
        <dbReference type="ARBA" id="ARBA00023239"/>
    </source>
</evidence>
<name>F0YB54_AURAN</name>
<dbReference type="InterPro" id="IPR006638">
    <property type="entry name" value="Elp3/MiaA/NifB-like_rSAM"/>
</dbReference>
<dbReference type="GO" id="GO:0051539">
    <property type="term" value="F:4 iron, 4 sulfur cluster binding"/>
    <property type="evidence" value="ECO:0007669"/>
    <property type="project" value="UniProtKB-KW"/>
</dbReference>
<evidence type="ECO:0000256" key="6">
    <source>
        <dbReference type="ARBA" id="ARBA00022723"/>
    </source>
</evidence>
<dbReference type="EMBL" id="GL833130">
    <property type="protein sequence ID" value="EGB07568.1"/>
    <property type="molecule type" value="Genomic_DNA"/>
</dbReference>
<dbReference type="InterPro" id="IPR013785">
    <property type="entry name" value="Aldolase_TIM"/>
</dbReference>
<dbReference type="SFLD" id="SFLDS00029">
    <property type="entry name" value="Radical_SAM"/>
    <property type="match status" value="1"/>
</dbReference>
<dbReference type="CDD" id="cd21117">
    <property type="entry name" value="Twitch_MoaA"/>
    <property type="match status" value="1"/>
</dbReference>
<dbReference type="AlphaFoldDB" id="F0YB54"/>
<dbReference type="EC" id="4.1.99.22" evidence="3"/>
<comment type="pathway">
    <text evidence="2">Cofactor biosynthesis; molybdopterin biosynthesis.</text>
</comment>
<evidence type="ECO:0000256" key="3">
    <source>
        <dbReference type="ARBA" id="ARBA00012167"/>
    </source>
</evidence>
<dbReference type="PANTHER" id="PTHR22960:SF0">
    <property type="entry name" value="MOLYBDENUM COFACTOR BIOSYNTHESIS PROTEIN 1"/>
    <property type="match status" value="1"/>
</dbReference>
<gene>
    <name evidence="15" type="ORF">AURANDRAFT_37684</name>
</gene>
<evidence type="ECO:0000256" key="1">
    <source>
        <dbReference type="ARBA" id="ARBA00001966"/>
    </source>
</evidence>
<dbReference type="InterPro" id="IPR013483">
    <property type="entry name" value="MoaA"/>
</dbReference>
<dbReference type="PANTHER" id="PTHR22960">
    <property type="entry name" value="MOLYBDOPTERIN COFACTOR SYNTHESIS PROTEIN A"/>
    <property type="match status" value="1"/>
</dbReference>
<dbReference type="GO" id="GO:0006777">
    <property type="term" value="P:Mo-molybdopterin cofactor biosynthetic process"/>
    <property type="evidence" value="ECO:0007669"/>
    <property type="project" value="UniProtKB-KW"/>
</dbReference>
<comment type="catalytic activity">
    <reaction evidence="13">
        <text>GTP + AH2 + S-adenosyl-L-methionine = (8S)-3',8-cyclo-7,8-dihydroguanosine 5'-triphosphate + 5'-deoxyadenosine + L-methionine + A + H(+)</text>
        <dbReference type="Rhea" id="RHEA:49576"/>
        <dbReference type="ChEBI" id="CHEBI:13193"/>
        <dbReference type="ChEBI" id="CHEBI:15378"/>
        <dbReference type="ChEBI" id="CHEBI:17319"/>
        <dbReference type="ChEBI" id="CHEBI:17499"/>
        <dbReference type="ChEBI" id="CHEBI:37565"/>
        <dbReference type="ChEBI" id="CHEBI:57844"/>
        <dbReference type="ChEBI" id="CHEBI:59789"/>
        <dbReference type="ChEBI" id="CHEBI:131766"/>
        <dbReference type="EC" id="4.1.99.22"/>
    </reaction>
</comment>
<dbReference type="GO" id="GO:0005525">
    <property type="term" value="F:GTP binding"/>
    <property type="evidence" value="ECO:0007669"/>
    <property type="project" value="UniProtKB-KW"/>
</dbReference>
<dbReference type="NCBIfam" id="TIGR02666">
    <property type="entry name" value="moaA"/>
    <property type="match status" value="1"/>
</dbReference>
<evidence type="ECO:0000256" key="4">
    <source>
        <dbReference type="ARBA" id="ARBA00022485"/>
    </source>
</evidence>
<dbReference type="GO" id="GO:0046872">
    <property type="term" value="F:metal ion binding"/>
    <property type="evidence" value="ECO:0007669"/>
    <property type="project" value="UniProtKB-KW"/>
</dbReference>
<keyword evidence="8" id="KW-0408">Iron</keyword>
<dbReference type="GO" id="GO:0061799">
    <property type="term" value="F:cyclic pyranopterin monophosphate synthase activity"/>
    <property type="evidence" value="ECO:0007669"/>
    <property type="project" value="TreeGrafter"/>
</dbReference>
<accession>F0YB54</accession>
<dbReference type="PROSITE" id="PS01305">
    <property type="entry name" value="MOAA_NIFB_PQQE"/>
    <property type="match status" value="1"/>
</dbReference>
<dbReference type="Pfam" id="PF04055">
    <property type="entry name" value="Radical_SAM"/>
    <property type="match status" value="1"/>
</dbReference>
<feature type="domain" description="Radical SAM core" evidence="14">
    <location>
        <begin position="81"/>
        <end position="310"/>
    </location>
</feature>
<keyword evidence="6" id="KW-0479">Metal-binding</keyword>
<dbReference type="InterPro" id="IPR040064">
    <property type="entry name" value="MoaA-like"/>
</dbReference>
<dbReference type="KEGG" id="aaf:AURANDRAFT_37684"/>
<keyword evidence="11" id="KW-0501">Molybdenum cofactor biosynthesis</keyword>
<organism evidence="16">
    <name type="scientific">Aureococcus anophagefferens</name>
    <name type="common">Harmful bloom alga</name>
    <dbReference type="NCBI Taxonomy" id="44056"/>
    <lineage>
        <taxon>Eukaryota</taxon>
        <taxon>Sar</taxon>
        <taxon>Stramenopiles</taxon>
        <taxon>Ochrophyta</taxon>
        <taxon>Pelagophyceae</taxon>
        <taxon>Pelagomonadales</taxon>
        <taxon>Pelagomonadaceae</taxon>
        <taxon>Aureococcus</taxon>
    </lineage>
</organism>
<evidence type="ECO:0000313" key="16">
    <source>
        <dbReference type="Proteomes" id="UP000002729"/>
    </source>
</evidence>
<dbReference type="Proteomes" id="UP000002729">
    <property type="component" value="Unassembled WGS sequence"/>
</dbReference>
<dbReference type="UniPathway" id="UPA00344"/>
<evidence type="ECO:0000256" key="10">
    <source>
        <dbReference type="ARBA" id="ARBA00023134"/>
    </source>
</evidence>
<dbReference type="SFLD" id="SFLDG01383">
    <property type="entry name" value="cyclic_pyranopterin_phosphate"/>
    <property type="match status" value="1"/>
</dbReference>
<keyword evidence="12" id="KW-0456">Lyase</keyword>
<dbReference type="InterPro" id="IPR058240">
    <property type="entry name" value="rSAM_sf"/>
</dbReference>
<dbReference type="SUPFAM" id="SSF102114">
    <property type="entry name" value="Radical SAM enzymes"/>
    <property type="match status" value="1"/>
</dbReference>
<dbReference type="InterPro" id="IPR050105">
    <property type="entry name" value="MoCo_biosynth_MoaA/MoaC"/>
</dbReference>
<dbReference type="InParanoid" id="F0YB54"/>
<dbReference type="GO" id="GO:0061798">
    <property type="term" value="F:GTP 3',8'-cyclase activity"/>
    <property type="evidence" value="ECO:0007669"/>
    <property type="project" value="UniProtKB-EC"/>
</dbReference>
<evidence type="ECO:0000256" key="13">
    <source>
        <dbReference type="ARBA" id="ARBA00048697"/>
    </source>
</evidence>
<dbReference type="Gene3D" id="3.20.20.70">
    <property type="entry name" value="Aldolase class I"/>
    <property type="match status" value="1"/>
</dbReference>
<keyword evidence="7" id="KW-0547">Nucleotide-binding</keyword>
<sequence>MRRLSSLPRRVRADGSDFARFAAAAASRPMSSLPRRVLADGPDFADFVSGRATSRAAAAAAAEPRPALSRERLDPALLVDRFGRRHTYLRLSLTERCNLRCRYCMPAEGVSDLTPGGELLSAGEIERVASVFARAGATKVRLTGGEPTLRRDLTQICGAIAALPGVESVGVTTNGINLLRKEGAGALLDNLVDAGLTSVNLSLDSLDATKFAALTRRPGKTLDRVLRAVDACAAHATLKTKVNCVVMRGENDDELAAFARRWAGTGVEVRFIEWMPFQANDWSAGKLVAYDDMLGALRGSLAPGERLYQRDSDAADPHDTTRWWRLGGAKLGFITSMTDHFCGGCNRVRVTADGSLKTCLFGSDSVSLRDVLRGGASDADLAAAVHAALQKKHFRHGGHGGAEDLAKHAGENRHMVRIGG</sequence>
<keyword evidence="9" id="KW-0411">Iron-sulfur</keyword>
<dbReference type="Pfam" id="PF06463">
    <property type="entry name" value="Mob_synth_C"/>
    <property type="match status" value="1"/>
</dbReference>
<dbReference type="SFLD" id="SFLDG01067">
    <property type="entry name" value="SPASM/twitch_domain_containing"/>
    <property type="match status" value="1"/>
</dbReference>